<dbReference type="InterPro" id="IPR013424">
    <property type="entry name" value="Ice-binding_C"/>
</dbReference>
<evidence type="ECO:0000256" key="1">
    <source>
        <dbReference type="SAM" id="SignalP"/>
    </source>
</evidence>
<dbReference type="Proteomes" id="UP000776276">
    <property type="component" value="Unassembled WGS sequence"/>
</dbReference>
<reference evidence="3 4" key="1">
    <citation type="submission" date="2021-06" db="EMBL/GenBank/DDBJ databases">
        <title>Sphingomonas sp. XMGL2, whole genome shotgun sequencing project.</title>
        <authorList>
            <person name="Zhao G."/>
            <person name="Shen L."/>
        </authorList>
    </citation>
    <scope>NUCLEOTIDE SEQUENCE [LARGE SCALE GENOMIC DNA]</scope>
    <source>
        <strain evidence="3 4">XMGL2</strain>
    </source>
</reference>
<accession>A0ABS6BLX5</accession>
<feature type="signal peptide" evidence="1">
    <location>
        <begin position="1"/>
        <end position="21"/>
    </location>
</feature>
<dbReference type="NCBIfam" id="NF035944">
    <property type="entry name" value="PEPxxWA-CTERM"/>
    <property type="match status" value="1"/>
</dbReference>
<dbReference type="EMBL" id="JAHKRT010000009">
    <property type="protein sequence ID" value="MBU3079313.1"/>
    <property type="molecule type" value="Genomic_DNA"/>
</dbReference>
<organism evidence="3 4">
    <name type="scientific">Sphingomonas quercus</name>
    <dbReference type="NCBI Taxonomy" id="2842451"/>
    <lineage>
        <taxon>Bacteria</taxon>
        <taxon>Pseudomonadati</taxon>
        <taxon>Pseudomonadota</taxon>
        <taxon>Alphaproteobacteria</taxon>
        <taxon>Sphingomonadales</taxon>
        <taxon>Sphingomonadaceae</taxon>
        <taxon>Sphingomonas</taxon>
    </lineage>
</organism>
<feature type="domain" description="Ice-binding protein C-terminal" evidence="2">
    <location>
        <begin position="183"/>
        <end position="206"/>
    </location>
</feature>
<evidence type="ECO:0000313" key="4">
    <source>
        <dbReference type="Proteomes" id="UP000776276"/>
    </source>
</evidence>
<name>A0ABS6BLX5_9SPHN</name>
<keyword evidence="1" id="KW-0732">Signal</keyword>
<protein>
    <submittedName>
        <fullName evidence="3">PEPxxWA-CTERM sorting domain-containing protein</fullName>
    </submittedName>
</protein>
<feature type="chain" id="PRO_5046504010" evidence="1">
    <location>
        <begin position="22"/>
        <end position="216"/>
    </location>
</feature>
<sequence>MSITLPIAMAAALTLAAPADAATPVYPDRGVENPAVYDFNAVSDGPIYAYFMGASAGFQISLGLKVNGVEIAQGVFPINGLGPNPAIYSVSELGMARAGDTLEFFIDVVGGGDSFRLSSDASLNAGGFNHVYSAAYAYDPLVPDVPAGVFVSFEDDPNLGDRDYNDLTFVFINVATERPSPAAVPEPASWATMLLGFGVAGAGLRRCRIRPASASA</sequence>
<dbReference type="Pfam" id="PF07589">
    <property type="entry name" value="PEP-CTERM"/>
    <property type="match status" value="1"/>
</dbReference>
<dbReference type="NCBIfam" id="TIGR02595">
    <property type="entry name" value="PEP_CTERM"/>
    <property type="match status" value="1"/>
</dbReference>
<gene>
    <name evidence="3" type="ORF">KOF26_15760</name>
</gene>
<evidence type="ECO:0000259" key="2">
    <source>
        <dbReference type="Pfam" id="PF07589"/>
    </source>
</evidence>
<evidence type="ECO:0000313" key="3">
    <source>
        <dbReference type="EMBL" id="MBU3079313.1"/>
    </source>
</evidence>
<dbReference type="RefSeq" id="WP_216327258.1">
    <property type="nucleotide sequence ID" value="NZ_JAHKRT010000009.1"/>
</dbReference>
<keyword evidence="4" id="KW-1185">Reference proteome</keyword>
<proteinExistence type="predicted"/>
<comment type="caution">
    <text evidence="3">The sequence shown here is derived from an EMBL/GenBank/DDBJ whole genome shotgun (WGS) entry which is preliminary data.</text>
</comment>